<evidence type="ECO:0000313" key="1">
    <source>
        <dbReference type="EMBL" id="KAG4304537.1"/>
    </source>
</evidence>
<reference evidence="1 2" key="1">
    <citation type="journal article" date="2021" name="Commun. Biol.">
        <title>Genomic insights into the host specific adaptation of the Pneumocystis genus.</title>
        <authorList>
            <person name="Cisse O.H."/>
            <person name="Ma L."/>
            <person name="Dekker J.P."/>
            <person name="Khil P.P."/>
            <person name="Youn J.-H."/>
            <person name="Brenchley J.M."/>
            <person name="Blair R."/>
            <person name="Pahar B."/>
            <person name="Chabe M."/>
            <person name="Van Rompay K.K.A."/>
            <person name="Keesler R."/>
            <person name="Sukura A."/>
            <person name="Hirsch V."/>
            <person name="Kutty G."/>
            <person name="Liu Y."/>
            <person name="Peng L."/>
            <person name="Chen J."/>
            <person name="Song J."/>
            <person name="Weissenbacher-Lang C."/>
            <person name="Xu J."/>
            <person name="Upham N.S."/>
            <person name="Stajich J.E."/>
            <person name="Cuomo C.A."/>
            <person name="Cushion M.T."/>
            <person name="Kovacs J.A."/>
        </authorList>
    </citation>
    <scope>NUCLEOTIDE SEQUENCE [LARGE SCALE GENOMIC DNA]</scope>
    <source>
        <strain evidence="1 2">RABM</strain>
    </source>
</reference>
<gene>
    <name evidence="1" type="ORF">PORY_001930</name>
</gene>
<organism evidence="1 2">
    <name type="scientific">Pneumocystis oryctolagi</name>
    <dbReference type="NCBI Taxonomy" id="42067"/>
    <lineage>
        <taxon>Eukaryota</taxon>
        <taxon>Fungi</taxon>
        <taxon>Dikarya</taxon>
        <taxon>Ascomycota</taxon>
        <taxon>Taphrinomycotina</taxon>
        <taxon>Pneumocystomycetes</taxon>
        <taxon>Pneumocystaceae</taxon>
        <taxon>Pneumocystis</taxon>
    </lineage>
</organism>
<dbReference type="Proteomes" id="UP000768646">
    <property type="component" value="Unassembled WGS sequence"/>
</dbReference>
<comment type="caution">
    <text evidence="1">The sequence shown here is derived from an EMBL/GenBank/DDBJ whole genome shotgun (WGS) entry which is preliminary data.</text>
</comment>
<proteinExistence type="predicted"/>
<sequence>MSLKMPKAPGPPLFKEGYRVQQGVDDVVVRNIHAICELSDILRTSYGPNGRNKIVVNHLMKMMVSSDAATILQELDVVHPAAKILVMASKQQDTEMGDATNFVLIFAGELLKNAETLIKMGLHPSEISQGYEMARDYALKTLETGLSVDRVQNVSSADELYRAIKSSIAAKQFGHEKILGNFVAEAALMVLPKNPLNFNVDNIRVVKILGGSLFESMVVKGMVFPREPEGTVRKVSSAKVGVFSCPLDISQTETKGIVLLRNSKEMLDFSKGEEVQLESMVKELSDSGIRVVVTNGGVGDLVLHYLNKYNLLVIKVLSKFDLQRLCRVIGATPLARLGAPMPEEMGYVDVVETVEIGGDRVTIFRQANEATRTATIVLRGAAQNYLDDIERAIDDGVNLVKAIIKDPRLVAGAGATEIELSKQLSSYAEEVSGVFQHSIKKYAEAFEVIPRTLAENAGLDSTEVLGKLYALHHSENKQTAGVNVEGNGDTIIDAKEAGIFDVLSVKLWACKLASEAALTILRVDQIIMSKPAGGPKPPGPNKDWDNE</sequence>
<keyword evidence="2" id="KW-1185">Reference proteome</keyword>
<dbReference type="EMBL" id="JABTEG010000007">
    <property type="protein sequence ID" value="KAG4304537.1"/>
    <property type="molecule type" value="Genomic_DNA"/>
</dbReference>
<protein>
    <submittedName>
        <fullName evidence="1">Uncharacterized protein</fullName>
    </submittedName>
</protein>
<evidence type="ECO:0000313" key="2">
    <source>
        <dbReference type="Proteomes" id="UP000768646"/>
    </source>
</evidence>
<name>A0ACB7CBU6_9ASCO</name>
<accession>A0ACB7CBU6</accession>